<dbReference type="RefSeq" id="XP_051608927.1">
    <property type="nucleotide sequence ID" value="XM_051752032.1"/>
</dbReference>
<dbReference type="InterPro" id="IPR000504">
    <property type="entry name" value="RRM_dom"/>
</dbReference>
<proteinExistence type="predicted"/>
<dbReference type="GO" id="GO:0003729">
    <property type="term" value="F:mRNA binding"/>
    <property type="evidence" value="ECO:0007669"/>
    <property type="project" value="TreeGrafter"/>
</dbReference>
<evidence type="ECO:0000256" key="6">
    <source>
        <dbReference type="SAM" id="MobiDB-lite"/>
    </source>
</evidence>
<dbReference type="Gene3D" id="3.30.70.330">
    <property type="match status" value="2"/>
</dbReference>
<feature type="domain" description="RRM" evidence="7">
    <location>
        <begin position="144"/>
        <end position="219"/>
    </location>
</feature>
<name>A0AAD5FYP9_9ASCO</name>
<keyword evidence="9" id="KW-1185">Reference proteome</keyword>
<sequence length="222" mass="25567">MSEETKTVKPVIEDRVYVGNVDYKATEDELKELFKDLNVTEVEIPFKEITRGERSFKRRLGFAFVQFASKEDADKAVADFNGHHFKRLNIFLRKAVPPATPEEKEAKAEAFRAKKQAREEKQAREDKKEKSNGEGVTKTRTSVNTIFVTNLDYKVGVRTLKEEFAELNPVWVHIPKNGRRSKGIAFVSFKDEETQKKAVEQFNNKDINGREIRVEIAVDSKK</sequence>
<feature type="domain" description="RRM" evidence="7">
    <location>
        <begin position="14"/>
        <end position="95"/>
    </location>
</feature>
<dbReference type="GO" id="GO:0005730">
    <property type="term" value="C:nucleolus"/>
    <property type="evidence" value="ECO:0007669"/>
    <property type="project" value="TreeGrafter"/>
</dbReference>
<organism evidence="8 9">
    <name type="scientific">Candida theae</name>
    <dbReference type="NCBI Taxonomy" id="1198502"/>
    <lineage>
        <taxon>Eukaryota</taxon>
        <taxon>Fungi</taxon>
        <taxon>Dikarya</taxon>
        <taxon>Ascomycota</taxon>
        <taxon>Saccharomycotina</taxon>
        <taxon>Pichiomycetes</taxon>
        <taxon>Debaryomycetaceae</taxon>
        <taxon>Candida/Lodderomyces clade</taxon>
        <taxon>Candida</taxon>
    </lineage>
</organism>
<dbReference type="AlphaFoldDB" id="A0AAD5FYP9"/>
<dbReference type="Pfam" id="PF00076">
    <property type="entry name" value="RRM_1"/>
    <property type="match status" value="2"/>
</dbReference>
<dbReference type="EMBL" id="JAIHNG010000118">
    <property type="protein sequence ID" value="KAI5958336.1"/>
    <property type="molecule type" value="Genomic_DNA"/>
</dbReference>
<evidence type="ECO:0000256" key="4">
    <source>
        <dbReference type="ARBA" id="ARBA00023242"/>
    </source>
</evidence>
<dbReference type="CDD" id="cd00590">
    <property type="entry name" value="RRM_SF"/>
    <property type="match status" value="1"/>
</dbReference>
<dbReference type="GeneID" id="76150751"/>
<dbReference type="PROSITE" id="PS50102">
    <property type="entry name" value="RRM"/>
    <property type="match status" value="2"/>
</dbReference>
<evidence type="ECO:0000313" key="8">
    <source>
        <dbReference type="EMBL" id="KAI5958336.1"/>
    </source>
</evidence>
<keyword evidence="3 5" id="KW-0694">RNA-binding</keyword>
<feature type="compositionally biased region" description="Basic and acidic residues" evidence="6">
    <location>
        <begin position="101"/>
        <end position="132"/>
    </location>
</feature>
<dbReference type="SUPFAM" id="SSF54928">
    <property type="entry name" value="RNA-binding domain, RBD"/>
    <property type="match status" value="2"/>
</dbReference>
<keyword evidence="4" id="KW-0539">Nucleus</keyword>
<evidence type="ECO:0000259" key="7">
    <source>
        <dbReference type="PROSITE" id="PS50102"/>
    </source>
</evidence>
<evidence type="ECO:0000256" key="5">
    <source>
        <dbReference type="PROSITE-ProRule" id="PRU00176"/>
    </source>
</evidence>
<gene>
    <name evidence="8" type="ORF">KGF57_002692</name>
</gene>
<feature type="region of interest" description="Disordered" evidence="6">
    <location>
        <begin position="99"/>
        <end position="137"/>
    </location>
</feature>
<accession>A0AAD5FYP9</accession>
<comment type="caution">
    <text evidence="8">The sequence shown here is derived from an EMBL/GenBank/DDBJ whole genome shotgun (WGS) entry which is preliminary data.</text>
</comment>
<evidence type="ECO:0000313" key="9">
    <source>
        <dbReference type="Proteomes" id="UP001204833"/>
    </source>
</evidence>
<dbReference type="PANTHER" id="PTHR48039:SF5">
    <property type="entry name" value="RNA-BINDING PROTEIN 28"/>
    <property type="match status" value="1"/>
</dbReference>
<dbReference type="PANTHER" id="PTHR48039">
    <property type="entry name" value="RNA-BINDING MOTIF PROTEIN 14B"/>
    <property type="match status" value="1"/>
</dbReference>
<dbReference type="InterPro" id="IPR012677">
    <property type="entry name" value="Nucleotide-bd_a/b_plait_sf"/>
</dbReference>
<dbReference type="Proteomes" id="UP001204833">
    <property type="component" value="Unassembled WGS sequence"/>
</dbReference>
<dbReference type="InterPro" id="IPR035979">
    <property type="entry name" value="RBD_domain_sf"/>
</dbReference>
<evidence type="ECO:0000256" key="3">
    <source>
        <dbReference type="ARBA" id="ARBA00022884"/>
    </source>
</evidence>
<reference evidence="8 9" key="1">
    <citation type="journal article" date="2022" name="DNA Res.">
        <title>Genome analysis of five recently described species of the CUG-Ser clade uncovers Candida theae as a new hybrid lineage with pathogenic potential in the Candida parapsilosis species complex.</title>
        <authorList>
            <person name="Mixao V."/>
            <person name="Del Olmo V."/>
            <person name="Hegedusova E."/>
            <person name="Saus E."/>
            <person name="Pryszcz L."/>
            <person name="Cillingova A."/>
            <person name="Nosek J."/>
            <person name="Gabaldon T."/>
        </authorList>
    </citation>
    <scope>NUCLEOTIDE SEQUENCE [LARGE SCALE GENOMIC DNA]</scope>
    <source>
        <strain evidence="8 9">CBS 12239</strain>
    </source>
</reference>
<keyword evidence="2" id="KW-0677">Repeat</keyword>
<dbReference type="InterPro" id="IPR051945">
    <property type="entry name" value="RRM_MRD1_RNA_proc_ribogen"/>
</dbReference>
<dbReference type="SMART" id="SM00360">
    <property type="entry name" value="RRM"/>
    <property type="match status" value="2"/>
</dbReference>
<comment type="subcellular location">
    <subcellularLocation>
        <location evidence="1">Nucleus</location>
    </subcellularLocation>
</comment>
<evidence type="ECO:0000256" key="1">
    <source>
        <dbReference type="ARBA" id="ARBA00004123"/>
    </source>
</evidence>
<protein>
    <recommendedName>
        <fullName evidence="7">RRM domain-containing protein</fullName>
    </recommendedName>
</protein>
<evidence type="ECO:0000256" key="2">
    <source>
        <dbReference type="ARBA" id="ARBA00022737"/>
    </source>
</evidence>